<comment type="caution">
    <text evidence="3">The sequence shown here is derived from an EMBL/GenBank/DDBJ whole genome shotgun (WGS) entry which is preliminary data.</text>
</comment>
<protein>
    <recommendedName>
        <fullName evidence="2">Mandelate racemase/muconate lactonizing enzyme C-terminal domain-containing protein</fullName>
    </recommendedName>
</protein>
<dbReference type="Gene3D" id="3.30.390.10">
    <property type="entry name" value="Enolase-like, N-terminal domain"/>
    <property type="match status" value="1"/>
</dbReference>
<dbReference type="InterPro" id="IPR013342">
    <property type="entry name" value="Mandelate_racemase_C"/>
</dbReference>
<dbReference type="PANTHER" id="PTHR48080:SF2">
    <property type="entry name" value="D-GALACTONATE DEHYDRATASE"/>
    <property type="match status" value="1"/>
</dbReference>
<reference evidence="4" key="1">
    <citation type="submission" date="2017-03" db="EMBL/GenBank/DDBJ databases">
        <authorList>
            <person name="Lund M.B."/>
        </authorList>
    </citation>
    <scope>NUCLEOTIDE SEQUENCE [LARGE SCALE GENOMIC DNA]</scope>
</reference>
<keyword evidence="1" id="KW-0456">Lyase</keyword>
<dbReference type="SUPFAM" id="SSF54826">
    <property type="entry name" value="Enolase N-terminal domain-like"/>
    <property type="match status" value="1"/>
</dbReference>
<dbReference type="SFLD" id="SFLDS00001">
    <property type="entry name" value="Enolase"/>
    <property type="match status" value="1"/>
</dbReference>
<dbReference type="EMBL" id="NAEP01000069">
    <property type="protein sequence ID" value="PDQ34118.1"/>
    <property type="molecule type" value="Genomic_DNA"/>
</dbReference>
<dbReference type="InterPro" id="IPR036849">
    <property type="entry name" value="Enolase-like_C_sf"/>
</dbReference>
<dbReference type="InterPro" id="IPR029017">
    <property type="entry name" value="Enolase-like_N"/>
</dbReference>
<sequence length="400" mass="42943">MKILAVETLRPDIQLNLLFVRLHTDDGLIGLGEAFFAARTVETYIHETAAPIILAMDAPSPEKAAVALRPYVGYQGGGAENRGNAAVELALWDLLGHSTGMSLSQLLGGPVHHELRTYNTCAGADYVRASAQQSSENWGVGHGSSPWEDLDAFLTRPGELARDLLSEGITAMKVWPFDRAAERTLGTDISVAELDQALSVIGDIRDAVGNQMDIMVELHGLWLRPAATKIMRELAAFNPFWVEDPLRADAVDAFVELRRATSVPIATGETAVGRRGFAPLLAQGVIDYATVDVQWTGGLTEARKVASLADLYAVPVAPHDCTGPTTLAACTHLTASQPNGVLQETVRAFLRTWYSELVEGLPVMTGSTMQVPTTPGHGVRLREGVAESATVSRRVSRLSG</sequence>
<dbReference type="InterPro" id="IPR013341">
    <property type="entry name" value="Mandelate_racemase_N_dom"/>
</dbReference>
<accession>A0A2A6FN72</accession>
<evidence type="ECO:0000256" key="1">
    <source>
        <dbReference type="ARBA" id="ARBA00023239"/>
    </source>
</evidence>
<gene>
    <name evidence="3" type="ORF">B5766_12855</name>
</gene>
<dbReference type="SMART" id="SM00922">
    <property type="entry name" value="MR_MLE"/>
    <property type="match status" value="1"/>
</dbReference>
<dbReference type="Pfam" id="PF02746">
    <property type="entry name" value="MR_MLE_N"/>
    <property type="match status" value="1"/>
</dbReference>
<name>A0A2A6FN72_9MICO</name>
<proteinExistence type="predicted"/>
<dbReference type="Proteomes" id="UP000219994">
    <property type="component" value="Unassembled WGS sequence"/>
</dbReference>
<evidence type="ECO:0000259" key="2">
    <source>
        <dbReference type="SMART" id="SM00922"/>
    </source>
</evidence>
<dbReference type="InterPro" id="IPR034593">
    <property type="entry name" value="DgoD-like"/>
</dbReference>
<dbReference type="InterPro" id="IPR029065">
    <property type="entry name" value="Enolase_C-like"/>
</dbReference>
<evidence type="ECO:0000313" key="4">
    <source>
        <dbReference type="Proteomes" id="UP000219994"/>
    </source>
</evidence>
<dbReference type="SUPFAM" id="SSF51604">
    <property type="entry name" value="Enolase C-terminal domain-like"/>
    <property type="match status" value="1"/>
</dbReference>
<dbReference type="CDD" id="cd03316">
    <property type="entry name" value="MR_like"/>
    <property type="match status" value="1"/>
</dbReference>
<dbReference type="GO" id="GO:0016829">
    <property type="term" value="F:lyase activity"/>
    <property type="evidence" value="ECO:0007669"/>
    <property type="project" value="UniProtKB-KW"/>
</dbReference>
<evidence type="ECO:0000313" key="3">
    <source>
        <dbReference type="EMBL" id="PDQ34118.1"/>
    </source>
</evidence>
<organism evidence="3 4">
    <name type="scientific">Candidatus Lumbricidiphila eiseniae</name>
    <dbReference type="NCBI Taxonomy" id="1969409"/>
    <lineage>
        <taxon>Bacteria</taxon>
        <taxon>Bacillati</taxon>
        <taxon>Actinomycetota</taxon>
        <taxon>Actinomycetes</taxon>
        <taxon>Micrococcales</taxon>
        <taxon>Microbacteriaceae</taxon>
        <taxon>Candidatus Lumbricidiphila</taxon>
    </lineage>
</organism>
<dbReference type="Gene3D" id="3.20.20.120">
    <property type="entry name" value="Enolase-like C-terminal domain"/>
    <property type="match status" value="1"/>
</dbReference>
<dbReference type="SFLD" id="SFLDG00179">
    <property type="entry name" value="mandelate_racemase"/>
    <property type="match status" value="1"/>
</dbReference>
<dbReference type="Pfam" id="PF13378">
    <property type="entry name" value="MR_MLE_C"/>
    <property type="match status" value="1"/>
</dbReference>
<dbReference type="PANTHER" id="PTHR48080">
    <property type="entry name" value="D-GALACTONATE DEHYDRATASE-RELATED"/>
    <property type="match status" value="1"/>
</dbReference>
<dbReference type="AlphaFoldDB" id="A0A2A6FN72"/>
<feature type="domain" description="Mandelate racemase/muconate lactonizing enzyme C-terminal" evidence="2">
    <location>
        <begin position="157"/>
        <end position="264"/>
    </location>
</feature>